<dbReference type="GO" id="GO:0140683">
    <property type="term" value="F:histone H3K9me/H3K9me2 demethylase activity"/>
    <property type="evidence" value="ECO:0007669"/>
    <property type="project" value="UniProtKB-EC"/>
</dbReference>
<dbReference type="GO" id="GO:0008270">
    <property type="term" value="F:zinc ion binding"/>
    <property type="evidence" value="ECO:0007669"/>
    <property type="project" value="UniProtKB-KW"/>
</dbReference>
<protein>
    <recommendedName>
        <fullName evidence="16">Lysine-specific demethylase</fullName>
        <ecNumber evidence="16">1.14.11.65</ecNumber>
    </recommendedName>
</protein>
<dbReference type="PANTHER" id="PTHR12549">
    <property type="entry name" value="JMJC DOMAIN-CONTAINING HISTONE DEMETHYLATION PROTEIN"/>
    <property type="match status" value="1"/>
</dbReference>
<evidence type="ECO:0000256" key="16">
    <source>
        <dbReference type="RuleBase" id="RU369087"/>
    </source>
</evidence>
<feature type="region of interest" description="Disordered" evidence="17">
    <location>
        <begin position="205"/>
        <end position="255"/>
    </location>
</feature>
<evidence type="ECO:0000256" key="6">
    <source>
        <dbReference type="ARBA" id="ARBA00022833"/>
    </source>
</evidence>
<dbReference type="InterPro" id="IPR054294">
    <property type="entry name" value="DUF7030"/>
</dbReference>
<dbReference type="EC" id="1.14.11.65" evidence="16"/>
<evidence type="ECO:0000256" key="8">
    <source>
        <dbReference type="ARBA" id="ARBA00022964"/>
    </source>
</evidence>
<dbReference type="EMBL" id="JAATJV010388504">
    <property type="protein sequence ID" value="MBZ3883616.1"/>
    <property type="molecule type" value="Genomic_DNA"/>
</dbReference>
<evidence type="ECO:0000256" key="12">
    <source>
        <dbReference type="ARBA" id="ARBA00023163"/>
    </source>
</evidence>
<evidence type="ECO:0000313" key="19">
    <source>
        <dbReference type="EMBL" id="MBZ3883616.1"/>
    </source>
</evidence>
<dbReference type="Pfam" id="PF22988">
    <property type="entry name" value="PWWP_KDM3B"/>
    <property type="match status" value="1"/>
</dbReference>
<feature type="region of interest" description="Disordered" evidence="17">
    <location>
        <begin position="623"/>
        <end position="677"/>
    </location>
</feature>
<evidence type="ECO:0000256" key="14">
    <source>
        <dbReference type="ARBA" id="ARBA00037987"/>
    </source>
</evidence>
<dbReference type="GO" id="GO:0031490">
    <property type="term" value="F:chromatin DNA binding"/>
    <property type="evidence" value="ECO:0007669"/>
    <property type="project" value="TreeGrafter"/>
</dbReference>
<dbReference type="InterPro" id="IPR003347">
    <property type="entry name" value="JmjC_dom"/>
</dbReference>
<evidence type="ECO:0000256" key="11">
    <source>
        <dbReference type="ARBA" id="ARBA00023015"/>
    </source>
</evidence>
<feature type="compositionally biased region" description="Polar residues" evidence="17">
    <location>
        <begin position="93"/>
        <end position="104"/>
    </location>
</feature>
<keyword evidence="6" id="KW-0862">Zinc</keyword>
<keyword evidence="8" id="KW-0223">Dioxygenase</keyword>
<comment type="catalytic activity">
    <reaction evidence="15 16">
        <text>N(6),N(6)-dimethyl-L-lysyl(9)-[histone H3] + 2 2-oxoglutarate + 2 O2 = L-lysyl(9)-[histone H3] + 2 formaldehyde + 2 succinate + 2 CO2</text>
        <dbReference type="Rhea" id="RHEA:60188"/>
        <dbReference type="Rhea" id="RHEA-COMP:15541"/>
        <dbReference type="Rhea" id="RHEA-COMP:15546"/>
        <dbReference type="ChEBI" id="CHEBI:15379"/>
        <dbReference type="ChEBI" id="CHEBI:16526"/>
        <dbReference type="ChEBI" id="CHEBI:16810"/>
        <dbReference type="ChEBI" id="CHEBI:16842"/>
        <dbReference type="ChEBI" id="CHEBI:29969"/>
        <dbReference type="ChEBI" id="CHEBI:30031"/>
        <dbReference type="ChEBI" id="CHEBI:61976"/>
        <dbReference type="EC" id="1.14.11.65"/>
    </reaction>
</comment>
<dbReference type="GO" id="GO:0005737">
    <property type="term" value="C:cytoplasm"/>
    <property type="evidence" value="ECO:0007669"/>
    <property type="project" value="UniProtKB-SubCell"/>
</dbReference>
<dbReference type="Gene3D" id="2.60.120.650">
    <property type="entry name" value="Cupin"/>
    <property type="match status" value="1"/>
</dbReference>
<dbReference type="GO" id="GO:0000785">
    <property type="term" value="C:chromatin"/>
    <property type="evidence" value="ECO:0007669"/>
    <property type="project" value="TreeGrafter"/>
</dbReference>
<dbReference type="SUPFAM" id="SSF51197">
    <property type="entry name" value="Clavaminate synthase-like"/>
    <property type="match status" value="1"/>
</dbReference>
<sequence length="1624" mass="179018">MLRREPVVSTPRTLIHLGGLPDSLNTPAPWTQRLQEPPPTGLAVSTPGDSQLQVRTVCTDCWREPKDPGKAGEWALGPHPRGKDRWKGEPPEVTQQPCGHQQQAPKGKAVLGGFETQPGPVDLWLPAGCRRLQEALTPVLLGKRRTPAERRTDGVGTLCYGRATGGREAGQPGTLCGPPVFHSSSRDLKQAQGYSCRLPTGLLLDAGPHLQQPSEPMPSPPASPPVSTAGPGGPPALPPLTITDGTPRHALISPGRAPAGGDMVLTLGESWPVLVGKRFLSLCAADGADGGWDVQRVAEWPWLAGTVRAVSHPDVSRKDLKVCVEFDGESWRKRRWIEVYSLQRKAFLVEHNLVLAERKSPEISERTVQWPAIVYKPLLDKAGLGSITSVRFLGDQQSVFLSKDLLKPIQDVNNLRLSLTDNQSISKEFQALIVKHLDESHLLKGDKNLVGSEVKIYSLDPSTQWFSATVVNGNPASKTLQVNCEEIPALKIVDPSLIHVEVVHDNFVTCGNSTRVGAVKRKSSDNNGSLVSKQAKSCSEASPSMCPVQSVPTTVFKEILLGCTAATPPSKDPRHQNTPQTANSPPNLGAKIPQGCPKQSLPEELSSCLNTKPEILRTKPDVCRAGLPSSQSAQVGTGDLKILSEPRGSSNQPKMDTEQESRLQSVPQPPPGLPKECLPAEASPKAEMGIANTPELQKHLEHSPSTSDVFSEKPEMKAGVNCDSPNSCAGKMVEPSALGCQTQNLKETPGKVDNENCCTRSNNKIQNAPARKSVLTDPAKLRKLQQSGEAFVQDDSCVNIVAQLPKCRECRLDSLRKDKEQQKDSPVFCRFFHFRRLQFNKHGVLRVEGFLTPNKYDSEAIGLWLPLTRNVVGTDLDTAKYILANIGDHFCQMVISEKEAMSTIEPHRQVAWKRAVKGVREMCDVCDTTIFNLHWVCPRCGFGVCVDCYRMKRKNCPQGAAYKTFSWLRCVKSQIHEPENLMPTQIIPGKALYDVGDIVHSVRAKWGIKANCPCANRQFKLFSKPTSKEDLKQTSLAGEKLALGAVLPPSPSVLEPAAGGGEAASRPACSVKPPCPASTAPLSWLADLTSGNVNKENKEKQPTMPILKNEIKCLPPLPPLSKSSTVLHTFNSTILTPVSNNNSGFLRNLLNSSTGKTENGLKNTPKILDDIFASLVQNKTSSDLSKRPQGLTIKPSILGFDTPHYWLCDNRLLCLQDPNNKSNWNVFRECWKQGQPVMVSGVHHRLNAELWKPESFRKEFGEQEVDLVNCRTNEIITGATVGDFWDGFEDVPNRLKNEKEPMVLKLKDWPPGEDFRDMMPSRFDDLMANIPLPEYTRRDGKLNLASRLPNYFVRPDLGPKMYNAYGLITPEDRKYGTTNLHLDVSDAANVMVYVGIPKGQCEQEEEVLRTIQDGDSDELTIKRFIEGKEKPGALWHIYAAKDTEKIREFLKKVSEEQGQENPADHDPIHDQSWYLDRSLRKRLHQEYGVQGWAIVQFLGDVVHNLYSCIKVAEDFVSPEHVKHCFWLTQEFRYLSQTHTNHEDKLQVKNVIYHAVKDAVAMLKASPLGDAKERDGLMGTEPCVLPSVRGQFSNPQALALGIDASSNTLAVPGNQTSSPNRMKSD</sequence>
<comment type="domain">
    <text evidence="16">Leu-Xaa-Xaa-Leu-Leu (LXXLL) motifs are known to mediate the association with nuclear receptors.</text>
</comment>
<comment type="subcellular location">
    <subcellularLocation>
        <location evidence="2">Cytoplasm</location>
    </subcellularLocation>
    <subcellularLocation>
        <location evidence="1 16">Nucleus</location>
    </subcellularLocation>
</comment>
<dbReference type="GO" id="GO:0000118">
    <property type="term" value="C:histone deacetylase complex"/>
    <property type="evidence" value="ECO:0007669"/>
    <property type="project" value="UniProtKB-UniRule"/>
</dbReference>
<evidence type="ECO:0000256" key="2">
    <source>
        <dbReference type="ARBA" id="ARBA00004496"/>
    </source>
</evidence>
<dbReference type="SMART" id="SM00558">
    <property type="entry name" value="JmjC"/>
    <property type="match status" value="1"/>
</dbReference>
<keyword evidence="13 16" id="KW-0539">Nucleus</keyword>
<evidence type="ECO:0000313" key="20">
    <source>
        <dbReference type="Proteomes" id="UP001166674"/>
    </source>
</evidence>
<feature type="region of interest" description="Disordered" evidence="17">
    <location>
        <begin position="565"/>
        <end position="604"/>
    </location>
</feature>
<feature type="domain" description="JmjC" evidence="18">
    <location>
        <begin position="1319"/>
        <end position="1548"/>
    </location>
</feature>
<dbReference type="GO" id="GO:0070988">
    <property type="term" value="P:demethylation"/>
    <property type="evidence" value="ECO:0007669"/>
    <property type="project" value="UniProtKB-UniRule"/>
</dbReference>
<keyword evidence="9" id="KW-0560">Oxidoreductase</keyword>
<dbReference type="FunFam" id="2.60.120.650:FF:000004">
    <property type="entry name" value="Putative lysine-specific demethylase 3B"/>
    <property type="match status" value="1"/>
</dbReference>
<dbReference type="InterPro" id="IPR054504">
    <property type="entry name" value="PWWP_KDM3B"/>
</dbReference>
<evidence type="ECO:0000256" key="17">
    <source>
        <dbReference type="SAM" id="MobiDB-lite"/>
    </source>
</evidence>
<dbReference type="Pfam" id="PF22987">
    <property type="entry name" value="Tudor_KDM3B"/>
    <property type="match status" value="1"/>
</dbReference>
<evidence type="ECO:0000256" key="3">
    <source>
        <dbReference type="ARBA" id="ARBA00022490"/>
    </source>
</evidence>
<keyword evidence="11" id="KW-0805">Transcription regulation</keyword>
<keyword evidence="4 16" id="KW-0479">Metal-binding</keyword>
<dbReference type="PANTHER" id="PTHR12549:SF7">
    <property type="entry name" value="LYSINE-SPECIFIC DEMETHYLASE 3A"/>
    <property type="match status" value="1"/>
</dbReference>
<proteinExistence type="inferred from homology"/>
<dbReference type="Proteomes" id="UP001166674">
    <property type="component" value="Unassembled WGS sequence"/>
</dbReference>
<dbReference type="GO" id="GO:0006357">
    <property type="term" value="P:regulation of transcription by RNA polymerase II"/>
    <property type="evidence" value="ECO:0007669"/>
    <property type="project" value="TreeGrafter"/>
</dbReference>
<evidence type="ECO:0000256" key="10">
    <source>
        <dbReference type="ARBA" id="ARBA00023004"/>
    </source>
</evidence>
<keyword evidence="20" id="KW-1185">Reference proteome</keyword>
<evidence type="ECO:0000256" key="1">
    <source>
        <dbReference type="ARBA" id="ARBA00004123"/>
    </source>
</evidence>
<dbReference type="InterPro" id="IPR045109">
    <property type="entry name" value="LSDs-like"/>
</dbReference>
<keyword evidence="7" id="KW-0156">Chromatin regulator</keyword>
<keyword evidence="3" id="KW-0963">Cytoplasm</keyword>
<comment type="cofactor">
    <cofactor evidence="16">
        <name>Fe(2+)</name>
        <dbReference type="ChEBI" id="CHEBI:29033"/>
    </cofactor>
    <text evidence="16">Binds 1 Fe(2+) ion per subunit.</text>
</comment>
<comment type="function">
    <text evidence="16">Histone demethylase that specifically demethylates 'Lys-9' of histone H3, thereby playing a central role in histone code.</text>
</comment>
<comment type="domain">
    <text evidence="16">The JmjC domain and the C6-type zinc-finger are required for the demethylation activity.</text>
</comment>
<evidence type="ECO:0000256" key="13">
    <source>
        <dbReference type="ARBA" id="ARBA00023242"/>
    </source>
</evidence>
<comment type="similarity">
    <text evidence="14 16">Belongs to the JHDM2 histone demethylase family.</text>
</comment>
<dbReference type="PROSITE" id="PS51184">
    <property type="entry name" value="JMJC"/>
    <property type="match status" value="1"/>
</dbReference>
<dbReference type="InterPro" id="IPR054503">
    <property type="entry name" value="KDM3AB_Tudor"/>
</dbReference>
<evidence type="ECO:0000256" key="7">
    <source>
        <dbReference type="ARBA" id="ARBA00022853"/>
    </source>
</evidence>
<keyword evidence="5" id="KW-0863">Zinc-finger</keyword>
<reference evidence="19" key="1">
    <citation type="submission" date="2020-03" db="EMBL/GenBank/DDBJ databases">
        <title>Studies in the Genomics of Life Span.</title>
        <authorList>
            <person name="Glass D."/>
        </authorList>
    </citation>
    <scope>NUCLEOTIDE SEQUENCE</scope>
    <source>
        <strain evidence="19">SUZIE</strain>
        <tissue evidence="19">Muscle</tissue>
    </source>
</reference>
<evidence type="ECO:0000256" key="9">
    <source>
        <dbReference type="ARBA" id="ARBA00023002"/>
    </source>
</evidence>
<name>A0AA41N4P1_SCICA</name>
<organism evidence="19 20">
    <name type="scientific">Sciurus carolinensis</name>
    <name type="common">Eastern gray squirrel</name>
    <dbReference type="NCBI Taxonomy" id="30640"/>
    <lineage>
        <taxon>Eukaryota</taxon>
        <taxon>Metazoa</taxon>
        <taxon>Chordata</taxon>
        <taxon>Craniata</taxon>
        <taxon>Vertebrata</taxon>
        <taxon>Euteleostomi</taxon>
        <taxon>Mammalia</taxon>
        <taxon>Eutheria</taxon>
        <taxon>Euarchontoglires</taxon>
        <taxon>Glires</taxon>
        <taxon>Rodentia</taxon>
        <taxon>Sciuromorpha</taxon>
        <taxon>Sciuridae</taxon>
        <taxon>Sciurinae</taxon>
        <taxon>Sciurini</taxon>
        <taxon>Sciurus</taxon>
    </lineage>
</organism>
<feature type="compositionally biased region" description="Pro residues" evidence="17">
    <location>
        <begin position="215"/>
        <end position="224"/>
    </location>
</feature>
<evidence type="ECO:0000259" key="18">
    <source>
        <dbReference type="PROSITE" id="PS51184"/>
    </source>
</evidence>
<comment type="caution">
    <text evidence="19">The sequence shown here is derived from an EMBL/GenBank/DDBJ whole genome shotgun (WGS) entry which is preliminary data.</text>
</comment>
<gene>
    <name evidence="19" type="ORF">SUZIE_173830</name>
</gene>
<evidence type="ECO:0000256" key="4">
    <source>
        <dbReference type="ARBA" id="ARBA00022723"/>
    </source>
</evidence>
<dbReference type="GO" id="GO:0003712">
    <property type="term" value="F:transcription coregulator activity"/>
    <property type="evidence" value="ECO:0007669"/>
    <property type="project" value="TreeGrafter"/>
</dbReference>
<keyword evidence="10 16" id="KW-0408">Iron</keyword>
<feature type="compositionally biased region" description="Basic and acidic residues" evidence="17">
    <location>
        <begin position="81"/>
        <end position="90"/>
    </location>
</feature>
<evidence type="ECO:0000256" key="15">
    <source>
        <dbReference type="ARBA" id="ARBA00047648"/>
    </source>
</evidence>
<feature type="region of interest" description="Disordered" evidence="17">
    <location>
        <begin position="69"/>
        <end position="105"/>
    </location>
</feature>
<keyword evidence="12" id="KW-0804">Transcription</keyword>
<accession>A0AA41N4P1</accession>
<evidence type="ECO:0000256" key="5">
    <source>
        <dbReference type="ARBA" id="ARBA00022771"/>
    </source>
</evidence>
<dbReference type="Pfam" id="PF02373">
    <property type="entry name" value="JmjC"/>
    <property type="match status" value="1"/>
</dbReference>
<feature type="compositionally biased region" description="Polar residues" evidence="17">
    <location>
        <begin position="576"/>
        <end position="586"/>
    </location>
</feature>
<dbReference type="Pfam" id="PF22989">
    <property type="entry name" value="DUF7030"/>
    <property type="match status" value="1"/>
</dbReference>